<feature type="compositionally biased region" description="Basic and acidic residues" evidence="1">
    <location>
        <begin position="315"/>
        <end position="326"/>
    </location>
</feature>
<dbReference type="RefSeq" id="WP_344937192.1">
    <property type="nucleotide sequence ID" value="NZ_BAAAZR010000002.1"/>
</dbReference>
<keyword evidence="3" id="KW-1185">Reference proteome</keyword>
<name>A0ABP7HTF8_9ACTN</name>
<protein>
    <submittedName>
        <fullName evidence="2">Uncharacterized protein</fullName>
    </submittedName>
</protein>
<evidence type="ECO:0000313" key="3">
    <source>
        <dbReference type="Proteomes" id="UP001500888"/>
    </source>
</evidence>
<dbReference type="InterPro" id="IPR029044">
    <property type="entry name" value="Nucleotide-diphossugar_trans"/>
</dbReference>
<reference evidence="3" key="1">
    <citation type="journal article" date="2019" name="Int. J. Syst. Evol. Microbiol.">
        <title>The Global Catalogue of Microorganisms (GCM) 10K type strain sequencing project: providing services to taxonomists for standard genome sequencing and annotation.</title>
        <authorList>
            <consortium name="The Broad Institute Genomics Platform"/>
            <consortium name="The Broad Institute Genome Sequencing Center for Infectious Disease"/>
            <person name="Wu L."/>
            <person name="Ma J."/>
        </authorList>
    </citation>
    <scope>NUCLEOTIDE SEQUENCE [LARGE SCALE GENOMIC DNA]</scope>
    <source>
        <strain evidence="3">JCM 16908</strain>
    </source>
</reference>
<accession>A0ABP7HTF8</accession>
<gene>
    <name evidence="2" type="ORF">GCM10022226_20780</name>
</gene>
<sequence length="374" mass="41500">MRDLDYVLPLRWSGDDRLEELTAYLRRLSTYARVVVVDGSAPGLFDRHARAWRGLAEHVRPDADLDFLNGKVAGVITGLRRAVAEHVVIADDDVRYDEAALARVDALLGEADLVRPQNHFRPLTWYARWDTARTLLNRAFGADYPGTFGVRRSAFLAMGGYDGDVLFENLELIRTVRAYGGRECRPRDLFVARVPPGLDRFVSQRVWQAYDDLAQPARMALFLSILPALTVTLWRRPRAVLGCAVLVTALAEIGRRRGGGCRVYPFTSVLLAPGWVLERAVCSWVALGARLTGRGIPYWGRRIHVAAHSVRRLSRAGDRPGRRPGLERQPGGEGSPAARKPTTLCDPSQNGLTDDRPQRHSATVARPGSIGRPS</sequence>
<dbReference type="Proteomes" id="UP001500888">
    <property type="component" value="Unassembled WGS sequence"/>
</dbReference>
<dbReference type="Gene3D" id="3.90.550.10">
    <property type="entry name" value="Spore Coat Polysaccharide Biosynthesis Protein SpsA, Chain A"/>
    <property type="match status" value="1"/>
</dbReference>
<feature type="region of interest" description="Disordered" evidence="1">
    <location>
        <begin position="313"/>
        <end position="374"/>
    </location>
</feature>
<proteinExistence type="predicted"/>
<comment type="caution">
    <text evidence="2">The sequence shown here is derived from an EMBL/GenBank/DDBJ whole genome shotgun (WGS) entry which is preliminary data.</text>
</comment>
<dbReference type="EMBL" id="BAAAZR010000002">
    <property type="protein sequence ID" value="GAA3800994.1"/>
    <property type="molecule type" value="Genomic_DNA"/>
</dbReference>
<evidence type="ECO:0000313" key="2">
    <source>
        <dbReference type="EMBL" id="GAA3800994.1"/>
    </source>
</evidence>
<organism evidence="2 3">
    <name type="scientific">Sphaerisporangium flaviroseum</name>
    <dbReference type="NCBI Taxonomy" id="509199"/>
    <lineage>
        <taxon>Bacteria</taxon>
        <taxon>Bacillati</taxon>
        <taxon>Actinomycetota</taxon>
        <taxon>Actinomycetes</taxon>
        <taxon>Streptosporangiales</taxon>
        <taxon>Streptosporangiaceae</taxon>
        <taxon>Sphaerisporangium</taxon>
    </lineage>
</organism>
<evidence type="ECO:0000256" key="1">
    <source>
        <dbReference type="SAM" id="MobiDB-lite"/>
    </source>
</evidence>
<dbReference type="SUPFAM" id="SSF53448">
    <property type="entry name" value="Nucleotide-diphospho-sugar transferases"/>
    <property type="match status" value="1"/>
</dbReference>